<feature type="compositionally biased region" description="Basic and acidic residues" evidence="1">
    <location>
        <begin position="28"/>
        <end position="43"/>
    </location>
</feature>
<evidence type="ECO:0000256" key="1">
    <source>
        <dbReference type="SAM" id="MobiDB-lite"/>
    </source>
</evidence>
<keyword evidence="3" id="KW-1185">Reference proteome</keyword>
<name>A0AAV7UTC8_PLEWA</name>
<evidence type="ECO:0000313" key="3">
    <source>
        <dbReference type="Proteomes" id="UP001066276"/>
    </source>
</evidence>
<feature type="compositionally biased region" description="Basic and acidic residues" evidence="1">
    <location>
        <begin position="84"/>
        <end position="98"/>
    </location>
</feature>
<feature type="compositionally biased region" description="Polar residues" evidence="1">
    <location>
        <begin position="107"/>
        <end position="118"/>
    </location>
</feature>
<evidence type="ECO:0000313" key="2">
    <source>
        <dbReference type="EMBL" id="KAJ1191639.1"/>
    </source>
</evidence>
<organism evidence="2 3">
    <name type="scientific">Pleurodeles waltl</name>
    <name type="common">Iberian ribbed newt</name>
    <dbReference type="NCBI Taxonomy" id="8319"/>
    <lineage>
        <taxon>Eukaryota</taxon>
        <taxon>Metazoa</taxon>
        <taxon>Chordata</taxon>
        <taxon>Craniata</taxon>
        <taxon>Vertebrata</taxon>
        <taxon>Euteleostomi</taxon>
        <taxon>Amphibia</taxon>
        <taxon>Batrachia</taxon>
        <taxon>Caudata</taxon>
        <taxon>Salamandroidea</taxon>
        <taxon>Salamandridae</taxon>
        <taxon>Pleurodelinae</taxon>
        <taxon>Pleurodeles</taxon>
    </lineage>
</organism>
<feature type="region of interest" description="Disordered" evidence="1">
    <location>
        <begin position="1"/>
        <end position="128"/>
    </location>
</feature>
<reference evidence="2" key="1">
    <citation type="journal article" date="2022" name="bioRxiv">
        <title>Sequencing and chromosome-scale assembly of the giantPleurodeles waltlgenome.</title>
        <authorList>
            <person name="Brown T."/>
            <person name="Elewa A."/>
            <person name="Iarovenko S."/>
            <person name="Subramanian E."/>
            <person name="Araus A.J."/>
            <person name="Petzold A."/>
            <person name="Susuki M."/>
            <person name="Suzuki K.-i.T."/>
            <person name="Hayashi T."/>
            <person name="Toyoda A."/>
            <person name="Oliveira C."/>
            <person name="Osipova E."/>
            <person name="Leigh N.D."/>
            <person name="Simon A."/>
            <person name="Yun M.H."/>
        </authorList>
    </citation>
    <scope>NUCLEOTIDE SEQUENCE</scope>
    <source>
        <strain evidence="2">20211129_DDA</strain>
        <tissue evidence="2">Liver</tissue>
    </source>
</reference>
<dbReference type="EMBL" id="JANPWB010000004">
    <property type="protein sequence ID" value="KAJ1191639.1"/>
    <property type="molecule type" value="Genomic_DNA"/>
</dbReference>
<accession>A0AAV7UTC8</accession>
<comment type="caution">
    <text evidence="2">The sequence shown here is derived from an EMBL/GenBank/DDBJ whole genome shotgun (WGS) entry which is preliminary data.</text>
</comment>
<proteinExistence type="predicted"/>
<gene>
    <name evidence="2" type="ORF">NDU88_000955</name>
</gene>
<dbReference type="Proteomes" id="UP001066276">
    <property type="component" value="Chromosome 2_2"/>
</dbReference>
<protein>
    <submittedName>
        <fullName evidence="2">Uncharacterized protein</fullName>
    </submittedName>
</protein>
<dbReference type="AlphaFoldDB" id="A0AAV7UTC8"/>
<sequence>MLEWSTSESEGEEQAGPGARTEGSGPVKSDESRAARVPWREVQAEPTAASRCTSTGVQKKRTLTADATDGGSGGTGVAPGDATPRWEQRPGPSRHGEFVRSAGLDPQQGSVRQTTRIAGSQGADSWREETCVLDFDEDSVEEGLLIEEREEEDWWAQGGAGPANALSKLFQRPRQVLSAVKKVPDGSQIGRWKAEKRPPSLTAGEGSAGVRRVSVAVEATEDLEAPARKLAAPKVTRGTKAFAGRAVLAYFVGSLFLLTMA</sequence>